<evidence type="ECO:0000256" key="2">
    <source>
        <dbReference type="SAM" id="SignalP"/>
    </source>
</evidence>
<organism evidence="3 4">
    <name type="scientific">Galleria mellonella</name>
    <name type="common">Greater wax moth</name>
    <dbReference type="NCBI Taxonomy" id="7137"/>
    <lineage>
        <taxon>Eukaryota</taxon>
        <taxon>Metazoa</taxon>
        <taxon>Ecdysozoa</taxon>
        <taxon>Arthropoda</taxon>
        <taxon>Hexapoda</taxon>
        <taxon>Insecta</taxon>
        <taxon>Pterygota</taxon>
        <taxon>Neoptera</taxon>
        <taxon>Endopterygota</taxon>
        <taxon>Lepidoptera</taxon>
        <taxon>Glossata</taxon>
        <taxon>Ditrysia</taxon>
        <taxon>Pyraloidea</taxon>
        <taxon>Pyralidae</taxon>
        <taxon>Galleriinae</taxon>
        <taxon>Galleria</taxon>
    </lineage>
</organism>
<evidence type="ECO:0000256" key="1">
    <source>
        <dbReference type="SAM" id="MobiDB-lite"/>
    </source>
</evidence>
<gene>
    <name evidence="4" type="primary">LOC128200130</name>
    <name evidence="5" type="synonym">LOC128200131</name>
</gene>
<reference evidence="4 5" key="1">
    <citation type="submission" date="2025-05" db="UniProtKB">
        <authorList>
            <consortium name="RefSeq"/>
        </authorList>
    </citation>
    <scope>IDENTIFICATION</scope>
    <source>
        <tissue evidence="4 5">Whole larvae</tissue>
    </source>
</reference>
<evidence type="ECO:0000313" key="4">
    <source>
        <dbReference type="RefSeq" id="XP_052748413.1"/>
    </source>
</evidence>
<dbReference type="GeneID" id="128200130"/>
<keyword evidence="2" id="KW-0732">Signal</keyword>
<feature type="compositionally biased region" description="Basic and acidic residues" evidence="1">
    <location>
        <begin position="103"/>
        <end position="122"/>
    </location>
</feature>
<keyword evidence="3" id="KW-1185">Reference proteome</keyword>
<feature type="region of interest" description="Disordered" evidence="1">
    <location>
        <begin position="44"/>
        <end position="63"/>
    </location>
</feature>
<feature type="chain" id="PRO_5045024957" evidence="2">
    <location>
        <begin position="43"/>
        <end position="137"/>
    </location>
</feature>
<accession>A0ABM3MAF6</accession>
<sequence length="137" mass="15601">MRKLLVLAELSTSQRFFNTCSFFKMKRITLLVLFVYMTMCTAEDSTWSGDGGSNGKDNCGDIDNDKHNGGNVDHYDHKDYNNGDGEHCDADNGENYNHYNNRVKRDDEDHHKKDGSVKCKGDESHSTEIVDLNLLNF</sequence>
<dbReference type="RefSeq" id="XP_052748414.1">
    <property type="nucleotide sequence ID" value="XM_052892454.1"/>
</dbReference>
<feature type="signal peptide" evidence="2">
    <location>
        <begin position="1"/>
        <end position="42"/>
    </location>
</feature>
<dbReference type="RefSeq" id="XP_052748413.1">
    <property type="nucleotide sequence ID" value="XM_052892453.1"/>
</dbReference>
<evidence type="ECO:0000313" key="5">
    <source>
        <dbReference type="RefSeq" id="XP_052748414.1"/>
    </source>
</evidence>
<feature type="region of interest" description="Disordered" evidence="1">
    <location>
        <begin position="83"/>
        <end position="122"/>
    </location>
</feature>
<protein>
    <submittedName>
        <fullName evidence="4 5">Probable DNA repair protein RAD50</fullName>
    </submittedName>
</protein>
<name>A0ABM3MAF6_GALME</name>
<proteinExistence type="predicted"/>
<dbReference type="Proteomes" id="UP001652740">
    <property type="component" value="Unplaced"/>
</dbReference>
<evidence type="ECO:0000313" key="3">
    <source>
        <dbReference type="Proteomes" id="UP001652740"/>
    </source>
</evidence>